<proteinExistence type="predicted"/>
<evidence type="ECO:0000313" key="1">
    <source>
        <dbReference type="EMBL" id="EKD44411.1"/>
    </source>
</evidence>
<name>K1Z545_9BACT</name>
<protein>
    <submittedName>
        <fullName evidence="1">Uncharacterized protein</fullName>
    </submittedName>
</protein>
<reference evidence="1" key="1">
    <citation type="journal article" date="2012" name="Science">
        <title>Fermentation, hydrogen, and sulfur metabolism in multiple uncultivated bacterial phyla.</title>
        <authorList>
            <person name="Wrighton K.C."/>
            <person name="Thomas B.C."/>
            <person name="Sharon I."/>
            <person name="Miller C.S."/>
            <person name="Castelle C.J."/>
            <person name="VerBerkmoes N.C."/>
            <person name="Wilkins M.J."/>
            <person name="Hettich R.L."/>
            <person name="Lipton M.S."/>
            <person name="Williams K.H."/>
            <person name="Long P.E."/>
            <person name="Banfield J.F."/>
        </authorList>
    </citation>
    <scope>NUCLEOTIDE SEQUENCE [LARGE SCALE GENOMIC DNA]</scope>
</reference>
<feature type="non-terminal residue" evidence="1">
    <location>
        <position position="1"/>
    </location>
</feature>
<gene>
    <name evidence="1" type="ORF">ACD_71C00142G0001</name>
</gene>
<organism evidence="1">
    <name type="scientific">uncultured bacterium</name>
    <name type="common">gcode 4</name>
    <dbReference type="NCBI Taxonomy" id="1234023"/>
    <lineage>
        <taxon>Bacteria</taxon>
        <taxon>environmental samples</taxon>
    </lineage>
</organism>
<dbReference type="EMBL" id="AMFJ01028873">
    <property type="protein sequence ID" value="EKD44411.1"/>
    <property type="molecule type" value="Genomic_DNA"/>
</dbReference>
<comment type="caution">
    <text evidence="1">The sequence shown here is derived from an EMBL/GenBank/DDBJ whole genome shotgun (WGS) entry which is preliminary data.</text>
</comment>
<sequence>GLLCQDIEILQDEVWRKVSKNLLLHSQVEVGLSEEEMMRYRSLLLKKQKWQLPDHEELFLDRVRDRSAFFLQRFKENLLYQRNRENWIAGKVELF</sequence>
<dbReference type="AlphaFoldDB" id="K1Z545"/>
<accession>K1Z545</accession>